<name>A0A132BBC5_MOLSC</name>
<proteinExistence type="predicted"/>
<evidence type="ECO:0000256" key="3">
    <source>
        <dbReference type="ARBA" id="ARBA00022692"/>
    </source>
</evidence>
<dbReference type="GO" id="GO:0016020">
    <property type="term" value="C:membrane"/>
    <property type="evidence" value="ECO:0007669"/>
    <property type="project" value="UniProtKB-SubCell"/>
</dbReference>
<keyword evidence="4" id="KW-1133">Transmembrane helix</keyword>
<evidence type="ECO:0000313" key="7">
    <source>
        <dbReference type="Proteomes" id="UP000070700"/>
    </source>
</evidence>
<evidence type="ECO:0000256" key="2">
    <source>
        <dbReference type="ARBA" id="ARBA00022448"/>
    </source>
</evidence>
<gene>
    <name evidence="6" type="ORF">LY89DRAFT_541834</name>
</gene>
<reference evidence="6 7" key="1">
    <citation type="submission" date="2015-10" db="EMBL/GenBank/DDBJ databases">
        <title>Full genome of DAOMC 229536 Phialocephala scopiformis, a fungal endophyte of spruce producing the potent anti-insectan compound rugulosin.</title>
        <authorList>
            <consortium name="DOE Joint Genome Institute"/>
            <person name="Walker A.K."/>
            <person name="Frasz S.L."/>
            <person name="Seifert K.A."/>
            <person name="Miller J.D."/>
            <person name="Mondo S.J."/>
            <person name="Labutti K."/>
            <person name="Lipzen A."/>
            <person name="Dockter R."/>
            <person name="Kennedy M."/>
            <person name="Grigoriev I.V."/>
            <person name="Spatafora J.W."/>
        </authorList>
    </citation>
    <scope>NUCLEOTIDE SEQUENCE [LARGE SCALE GENOMIC DNA]</scope>
    <source>
        <strain evidence="6 7">CBS 120377</strain>
    </source>
</reference>
<keyword evidence="3" id="KW-0812">Transmembrane</keyword>
<dbReference type="PANTHER" id="PTHR43791">
    <property type="entry name" value="PERMEASE-RELATED"/>
    <property type="match status" value="1"/>
</dbReference>
<dbReference type="Gene3D" id="1.20.1250.20">
    <property type="entry name" value="MFS general substrate transporter like domains"/>
    <property type="match status" value="1"/>
</dbReference>
<keyword evidence="5" id="KW-0472">Membrane</keyword>
<dbReference type="SUPFAM" id="SSF103473">
    <property type="entry name" value="MFS general substrate transporter"/>
    <property type="match status" value="1"/>
</dbReference>
<dbReference type="GO" id="GO:0022857">
    <property type="term" value="F:transmembrane transporter activity"/>
    <property type="evidence" value="ECO:0007669"/>
    <property type="project" value="TreeGrafter"/>
</dbReference>
<dbReference type="EMBL" id="KQ947431">
    <property type="protein sequence ID" value="KUJ09715.1"/>
    <property type="molecule type" value="Genomic_DNA"/>
</dbReference>
<keyword evidence="2" id="KW-0813">Transport</keyword>
<dbReference type="OrthoDB" id="3562353at2759"/>
<comment type="subcellular location">
    <subcellularLocation>
        <location evidence="1">Membrane</location>
        <topology evidence="1">Multi-pass membrane protein</topology>
    </subcellularLocation>
</comment>
<dbReference type="InParanoid" id="A0A132BBC5"/>
<dbReference type="RefSeq" id="XP_018064070.1">
    <property type="nucleotide sequence ID" value="XM_018208186.1"/>
</dbReference>
<dbReference type="AlphaFoldDB" id="A0A132BBC5"/>
<dbReference type="PANTHER" id="PTHR43791:SF36">
    <property type="entry name" value="TRANSPORTER, PUTATIVE (AFU_ORTHOLOGUE AFUA_6G08340)-RELATED"/>
    <property type="match status" value="1"/>
</dbReference>
<feature type="non-terminal residue" evidence="6">
    <location>
        <position position="1"/>
    </location>
</feature>
<protein>
    <submittedName>
        <fullName evidence="6">Uncharacterized protein</fullName>
    </submittedName>
</protein>
<dbReference type="GeneID" id="28817912"/>
<dbReference type="KEGG" id="psco:LY89DRAFT_541834"/>
<evidence type="ECO:0000256" key="4">
    <source>
        <dbReference type="ARBA" id="ARBA00022989"/>
    </source>
</evidence>
<organism evidence="6 7">
    <name type="scientific">Mollisia scopiformis</name>
    <name type="common">Conifer needle endophyte fungus</name>
    <name type="synonym">Phialocephala scopiformis</name>
    <dbReference type="NCBI Taxonomy" id="149040"/>
    <lineage>
        <taxon>Eukaryota</taxon>
        <taxon>Fungi</taxon>
        <taxon>Dikarya</taxon>
        <taxon>Ascomycota</taxon>
        <taxon>Pezizomycotina</taxon>
        <taxon>Leotiomycetes</taxon>
        <taxon>Helotiales</taxon>
        <taxon>Mollisiaceae</taxon>
        <taxon>Mollisia</taxon>
    </lineage>
</organism>
<dbReference type="InterPro" id="IPR036259">
    <property type="entry name" value="MFS_trans_sf"/>
</dbReference>
<dbReference type="Proteomes" id="UP000070700">
    <property type="component" value="Unassembled WGS sequence"/>
</dbReference>
<evidence type="ECO:0000256" key="5">
    <source>
        <dbReference type="ARBA" id="ARBA00023136"/>
    </source>
</evidence>
<evidence type="ECO:0000313" key="6">
    <source>
        <dbReference type="EMBL" id="KUJ09715.1"/>
    </source>
</evidence>
<keyword evidence="7" id="KW-1185">Reference proteome</keyword>
<feature type="non-terminal residue" evidence="6">
    <location>
        <position position="103"/>
    </location>
</feature>
<accession>A0A132BBC5</accession>
<evidence type="ECO:0000256" key="1">
    <source>
        <dbReference type="ARBA" id="ARBA00004141"/>
    </source>
</evidence>
<sequence>LHIDDEAGELAAQALATGPAETEISNRVLRKVDLYILPFLCITYGLQFLDKTTLGYSSVFGIITDNHLVGQDYSWTSSIFYFGYMFAEYPGVALLQRFPIAKF</sequence>